<evidence type="ECO:0000313" key="3">
    <source>
        <dbReference type="Proteomes" id="UP000612899"/>
    </source>
</evidence>
<keyword evidence="1" id="KW-0732">Signal</keyword>
<evidence type="ECO:0000313" key="2">
    <source>
        <dbReference type="EMBL" id="GIH02217.1"/>
    </source>
</evidence>
<keyword evidence="3" id="KW-1185">Reference proteome</keyword>
<feature type="signal peptide" evidence="1">
    <location>
        <begin position="1"/>
        <end position="30"/>
    </location>
</feature>
<sequence>MRIRRRIAAVAAVGLVAVLGVAASASPASAATYYIIQNEGSGLCLQAPPETPTDMGVQLVQEPCDWFSSPRPSCGS</sequence>
<dbReference type="CDD" id="cd00161">
    <property type="entry name" value="beta-trefoil_Ricin-like"/>
    <property type="match status" value="1"/>
</dbReference>
<feature type="chain" id="PRO_5035298754" evidence="1">
    <location>
        <begin position="31"/>
        <end position="76"/>
    </location>
</feature>
<organism evidence="2 3">
    <name type="scientific">Rhizocola hellebori</name>
    <dbReference type="NCBI Taxonomy" id="1392758"/>
    <lineage>
        <taxon>Bacteria</taxon>
        <taxon>Bacillati</taxon>
        <taxon>Actinomycetota</taxon>
        <taxon>Actinomycetes</taxon>
        <taxon>Micromonosporales</taxon>
        <taxon>Micromonosporaceae</taxon>
        <taxon>Rhizocola</taxon>
    </lineage>
</organism>
<reference evidence="2" key="1">
    <citation type="submission" date="2021-01" db="EMBL/GenBank/DDBJ databases">
        <title>Whole genome shotgun sequence of Rhizocola hellebori NBRC 109834.</title>
        <authorList>
            <person name="Komaki H."/>
            <person name="Tamura T."/>
        </authorList>
    </citation>
    <scope>NUCLEOTIDE SEQUENCE</scope>
    <source>
        <strain evidence="2">NBRC 109834</strain>
    </source>
</reference>
<proteinExistence type="predicted"/>
<gene>
    <name evidence="2" type="ORF">Rhe02_02840</name>
</gene>
<evidence type="ECO:0000256" key="1">
    <source>
        <dbReference type="SAM" id="SignalP"/>
    </source>
</evidence>
<dbReference type="AlphaFoldDB" id="A0A8J3VD81"/>
<dbReference type="EMBL" id="BONY01000001">
    <property type="protein sequence ID" value="GIH02217.1"/>
    <property type="molecule type" value="Genomic_DNA"/>
</dbReference>
<name>A0A8J3VD81_9ACTN</name>
<accession>A0A8J3VD81</accession>
<comment type="caution">
    <text evidence="2">The sequence shown here is derived from an EMBL/GenBank/DDBJ whole genome shotgun (WGS) entry which is preliminary data.</text>
</comment>
<protein>
    <submittedName>
        <fullName evidence="2">Uncharacterized protein</fullName>
    </submittedName>
</protein>
<dbReference type="Proteomes" id="UP000612899">
    <property type="component" value="Unassembled WGS sequence"/>
</dbReference>